<protein>
    <submittedName>
        <fullName evidence="1">Hydrolase</fullName>
    </submittedName>
</protein>
<reference evidence="2" key="1">
    <citation type="journal article" date="2019" name="Int. J. Syst. Evol. Microbiol.">
        <title>The Global Catalogue of Microorganisms (GCM) 10K type strain sequencing project: providing services to taxonomists for standard genome sequencing and annotation.</title>
        <authorList>
            <consortium name="The Broad Institute Genomics Platform"/>
            <consortium name="The Broad Institute Genome Sequencing Center for Infectious Disease"/>
            <person name="Wu L."/>
            <person name="Ma J."/>
        </authorList>
    </citation>
    <scope>NUCLEOTIDE SEQUENCE [LARGE SCALE GENOMIC DNA]</scope>
    <source>
        <strain evidence="2">CGMCC 4.7317</strain>
    </source>
</reference>
<dbReference type="GO" id="GO:0016787">
    <property type="term" value="F:hydrolase activity"/>
    <property type="evidence" value="ECO:0007669"/>
    <property type="project" value="UniProtKB-KW"/>
</dbReference>
<evidence type="ECO:0000313" key="1">
    <source>
        <dbReference type="EMBL" id="MFC6236320.1"/>
    </source>
</evidence>
<evidence type="ECO:0000313" key="2">
    <source>
        <dbReference type="Proteomes" id="UP001596138"/>
    </source>
</evidence>
<accession>A0ABW1SWK6</accession>
<gene>
    <name evidence="1" type="ORF">ACFQGU_00400</name>
</gene>
<keyword evidence="1" id="KW-0378">Hydrolase</keyword>
<keyword evidence="2" id="KW-1185">Reference proteome</keyword>
<dbReference type="Pfam" id="PF20603">
    <property type="entry name" value="Bact_hydrolase"/>
    <property type="match status" value="1"/>
</dbReference>
<dbReference type="EMBL" id="JBHSTI010000002">
    <property type="protein sequence ID" value="MFC6236320.1"/>
    <property type="molecule type" value="Genomic_DNA"/>
</dbReference>
<proteinExistence type="predicted"/>
<organism evidence="1 2">
    <name type="scientific">Longivirga aurantiaca</name>
    <dbReference type="NCBI Taxonomy" id="1837743"/>
    <lineage>
        <taxon>Bacteria</taxon>
        <taxon>Bacillati</taxon>
        <taxon>Actinomycetota</taxon>
        <taxon>Actinomycetes</taxon>
        <taxon>Sporichthyales</taxon>
        <taxon>Sporichthyaceae</taxon>
        <taxon>Longivirga</taxon>
    </lineage>
</organism>
<dbReference type="Proteomes" id="UP001596138">
    <property type="component" value="Unassembled WGS sequence"/>
</dbReference>
<dbReference type="RefSeq" id="WP_386763367.1">
    <property type="nucleotide sequence ID" value="NZ_JBHSTI010000002.1"/>
</dbReference>
<name>A0ABW1SWK6_9ACTN</name>
<comment type="caution">
    <text evidence="1">The sequence shown here is derived from an EMBL/GenBank/DDBJ whole genome shotgun (WGS) entry which is preliminary data.</text>
</comment>
<sequence>MSVPSTYTSVNDTGCCAVPNVDDWDGRTIDLHQQFIRMHTRSLFHIPLTMGRVMKALDEAATRAGAQMPGEHAMVLSRDLSPWRAEQLFAVSAPVEGADNVVLDGTFASRAFEGPYSQAPTWRDGLVQYAASLGRDVAEVYFFYTTCPKCARHYGSNFVIVLGRLV</sequence>
<dbReference type="InterPro" id="IPR046766">
    <property type="entry name" value="Bact_hydrolase"/>
</dbReference>